<evidence type="ECO:0000313" key="6">
    <source>
        <dbReference type="EMBL" id="EOB14322.1"/>
    </source>
</evidence>
<dbReference type="Gene3D" id="2.40.30.10">
    <property type="entry name" value="Translation factors"/>
    <property type="match status" value="1"/>
</dbReference>
<sequence>MGRKGQLPPIFTDIEVEYTLFPKNNNTRSNRNFKEDEHVLLNIGSTTTGSVIPKIEENILVFDLIKPVCSDVGERIAISKKINNHWRLIGHGVIKGGVEIEPSYE</sequence>
<dbReference type="Pfam" id="PF09173">
    <property type="entry name" value="eIF2_C"/>
    <property type="match status" value="1"/>
</dbReference>
<dbReference type="GO" id="GO:0003743">
    <property type="term" value="F:translation initiation factor activity"/>
    <property type="evidence" value="ECO:0007669"/>
    <property type="project" value="UniProtKB-KW"/>
</dbReference>
<dbReference type="PANTHER" id="PTHR42854:SF3">
    <property type="entry name" value="EUKARYOTIC TRANSLATION INITIATION FACTOR 2 SUBUNIT 3-RELATED"/>
    <property type="match status" value="1"/>
</dbReference>
<dbReference type="PANTHER" id="PTHR42854">
    <property type="entry name" value="EUKARYOTIC TRANSLATION INITIATION FACTOR 2 SUBUNIT 3 FAMILY MEMBER"/>
    <property type="match status" value="1"/>
</dbReference>
<evidence type="ECO:0000259" key="5">
    <source>
        <dbReference type="Pfam" id="PF09173"/>
    </source>
</evidence>
<dbReference type="GO" id="GO:0001731">
    <property type="term" value="P:formation of translation preinitiation complex"/>
    <property type="evidence" value="ECO:0007669"/>
    <property type="project" value="TreeGrafter"/>
</dbReference>
<dbReference type="SUPFAM" id="SSF50465">
    <property type="entry name" value="EF-Tu/eEF-1alpha/eIF2-gamma C-terminal domain"/>
    <property type="match status" value="1"/>
</dbReference>
<evidence type="ECO:0000256" key="3">
    <source>
        <dbReference type="ARBA" id="ARBA00022917"/>
    </source>
</evidence>
<dbReference type="AlphaFoldDB" id="R0KVU2"/>
<protein>
    <submittedName>
        <fullName evidence="6">Eukaryotic translation initiation factor 2 subunit gamma</fullName>
    </submittedName>
</protein>
<dbReference type="OrthoDB" id="1045173at2759"/>
<dbReference type="STRING" id="578461.R0KVU2"/>
<dbReference type="GO" id="GO:0005829">
    <property type="term" value="C:cytosol"/>
    <property type="evidence" value="ECO:0007669"/>
    <property type="project" value="TreeGrafter"/>
</dbReference>
<keyword evidence="1 6" id="KW-0396">Initiation factor</keyword>
<dbReference type="InterPro" id="IPR050543">
    <property type="entry name" value="eIF2G"/>
</dbReference>
<keyword evidence="4" id="KW-0342">GTP-binding</keyword>
<dbReference type="HOGENOM" id="CLU_2237327_0_0_1"/>
<dbReference type="GO" id="GO:0005525">
    <property type="term" value="F:GTP binding"/>
    <property type="evidence" value="ECO:0007669"/>
    <property type="project" value="UniProtKB-KW"/>
</dbReference>
<reference evidence="6 7" key="1">
    <citation type="journal article" date="2013" name="BMC Genomics">
        <title>Comparative genomics of parasitic silkworm microsporidia reveal an association between genome expansion and host adaptation.</title>
        <authorList>
            <person name="Pan G."/>
            <person name="Xu J."/>
            <person name="Li T."/>
            <person name="Xia Q."/>
            <person name="Liu S.L."/>
            <person name="Zhang G."/>
            <person name="Li S."/>
            <person name="Li C."/>
            <person name="Liu H."/>
            <person name="Yang L."/>
            <person name="Liu T."/>
            <person name="Zhang X."/>
            <person name="Wu Z."/>
            <person name="Fan W."/>
            <person name="Dang X."/>
            <person name="Xiang H."/>
            <person name="Tao M."/>
            <person name="Li Y."/>
            <person name="Hu J."/>
            <person name="Li Z."/>
            <person name="Lin L."/>
            <person name="Luo J."/>
            <person name="Geng L."/>
            <person name="Wang L."/>
            <person name="Long M."/>
            <person name="Wan Y."/>
            <person name="He N."/>
            <person name="Zhang Z."/>
            <person name="Lu C."/>
            <person name="Keeling P.J."/>
            <person name="Wang J."/>
            <person name="Xiang Z."/>
            <person name="Zhou Z."/>
        </authorList>
    </citation>
    <scope>NUCLEOTIDE SEQUENCE [LARGE SCALE GENOMIC DNA]</scope>
    <source>
        <strain evidence="7">CQ1 / CVCC 102059</strain>
    </source>
</reference>
<evidence type="ECO:0000256" key="2">
    <source>
        <dbReference type="ARBA" id="ARBA00022741"/>
    </source>
</evidence>
<evidence type="ECO:0000313" key="7">
    <source>
        <dbReference type="Proteomes" id="UP000016927"/>
    </source>
</evidence>
<dbReference type="GO" id="GO:0000049">
    <property type="term" value="F:tRNA binding"/>
    <property type="evidence" value="ECO:0007669"/>
    <property type="project" value="TreeGrafter"/>
</dbReference>
<evidence type="ECO:0000256" key="4">
    <source>
        <dbReference type="ARBA" id="ARBA00023134"/>
    </source>
</evidence>
<feature type="domain" description="Initiation factor eIF2 gamma C-terminal" evidence="5">
    <location>
        <begin position="13"/>
        <end position="94"/>
    </location>
</feature>
<keyword evidence="3" id="KW-0648">Protein biosynthesis</keyword>
<keyword evidence="7" id="KW-1185">Reference proteome</keyword>
<dbReference type="VEuPathDB" id="MicrosporidiaDB:NBO_29g0005"/>
<gene>
    <name evidence="6" type="primary">IF2G</name>
    <name evidence="6" type="ORF">NBO_29g0005</name>
</gene>
<proteinExistence type="predicted"/>
<evidence type="ECO:0000256" key="1">
    <source>
        <dbReference type="ARBA" id="ARBA00022540"/>
    </source>
</evidence>
<dbReference type="Proteomes" id="UP000016927">
    <property type="component" value="Unassembled WGS sequence"/>
</dbReference>
<dbReference type="InterPro" id="IPR009001">
    <property type="entry name" value="Transl_elong_EF1A/Init_IF2_C"/>
</dbReference>
<dbReference type="EMBL" id="KB908937">
    <property type="protein sequence ID" value="EOB14322.1"/>
    <property type="molecule type" value="Genomic_DNA"/>
</dbReference>
<organism evidence="6 7">
    <name type="scientific">Nosema bombycis (strain CQ1 / CVCC 102059)</name>
    <name type="common">Microsporidian parasite</name>
    <name type="synonym">Pebrine of silkworm</name>
    <dbReference type="NCBI Taxonomy" id="578461"/>
    <lineage>
        <taxon>Eukaryota</taxon>
        <taxon>Fungi</taxon>
        <taxon>Fungi incertae sedis</taxon>
        <taxon>Microsporidia</taxon>
        <taxon>Nosematidae</taxon>
        <taxon>Nosema</taxon>
    </lineage>
</organism>
<keyword evidence="2" id="KW-0547">Nucleotide-binding</keyword>
<accession>R0KVU2</accession>
<name>R0KVU2_NOSB1</name>
<dbReference type="InterPro" id="IPR015256">
    <property type="entry name" value="eIF2g_C"/>
</dbReference>
<dbReference type="CDD" id="cd15490">
    <property type="entry name" value="eIF2_gamma_III"/>
    <property type="match status" value="1"/>
</dbReference>